<evidence type="ECO:0000313" key="10">
    <source>
        <dbReference type="EMBL" id="CAE0048360.1"/>
    </source>
</evidence>
<reference evidence="7" key="1">
    <citation type="submission" date="2021-01" db="EMBL/GenBank/DDBJ databases">
        <authorList>
            <person name="Corre E."/>
            <person name="Pelletier E."/>
            <person name="Niang G."/>
            <person name="Scheremetjew M."/>
            <person name="Finn R."/>
            <person name="Kale V."/>
            <person name="Holt S."/>
            <person name="Cochrane G."/>
            <person name="Meng A."/>
            <person name="Brown T."/>
            <person name="Cohen L."/>
        </authorList>
    </citation>
    <scope>NUCLEOTIDE SEQUENCE</scope>
    <source>
        <strain evidence="7">CCMP 769</strain>
    </source>
</reference>
<dbReference type="EMBL" id="HBHW01021047">
    <property type="protein sequence ID" value="CAE0048295.1"/>
    <property type="molecule type" value="Transcribed_RNA"/>
</dbReference>
<dbReference type="InterPro" id="IPR007632">
    <property type="entry name" value="Anoctamin"/>
</dbReference>
<keyword evidence="4 5" id="KW-0472">Membrane</keyword>
<sequence>MGSGLIALVFSQAPVTLRKYVQRMLESEGIIVEMEASPDDDGIVVAELSADFAVLASHAEKIGLKKRPREGPPRPFQIQDNDSYEPDATGHIFSESERLMLLWQIIHEIQANENDFEGFEPHQTLMAWLKKNGHLEDYFPLHNAETVDGFLRDVSITRPWLSDDIIERLHDYFGDRIALYFAFLSTYTTCLVTYSFFGAIMFGLSFMPELKPILSLAVAMFSSWWSTWTLQRWYQKNVRLIFDWRGIILGDRTDELLFEKRLVEDIRLEFIGEMGQDEITGKERPVTSPEDASQRGRFSFIVMGLYFIFAAGVIFSLFAFEDVVKAWAADEDDEFVFYKVFPLDLVFQNIPMVVFIVTMMVLNFLFGKLAGKLTYYENHLLKRDHSNSLTGKLTAFQFLNTFGVFLYIAFIRKDAGVLQTRVQNLVVIELIIGNIQETIIPIVLRAFKQQQKVDAAAEKKKNYDLDEKDKKGGDSSMKKYLSWAFVKKLWGQSRKQILPSSTTGVVQTMSVRDQLDLDDAEDNADDDFFEMYKQLGLIVLFAVAWPLGSVIATVNNCIEIKSDLLRMVRNSKRPIPSREISIGAWYDAMHFLSMLSYVTNLLICFHTTSYGRSLLNLGTSESYLLVIFIEQMMLALRSAYVSGTSKVPEEIMQARAKNEYQRNLA</sequence>
<dbReference type="GO" id="GO:0005254">
    <property type="term" value="F:chloride channel activity"/>
    <property type="evidence" value="ECO:0007669"/>
    <property type="project" value="TreeGrafter"/>
</dbReference>
<evidence type="ECO:0000313" key="7">
    <source>
        <dbReference type="EMBL" id="CAE0048295.1"/>
    </source>
</evidence>
<dbReference type="Pfam" id="PF04547">
    <property type="entry name" value="Anoctamin"/>
    <property type="match status" value="1"/>
</dbReference>
<dbReference type="EMBL" id="HBHW01021181">
    <property type="protein sequence ID" value="CAE0048385.1"/>
    <property type="molecule type" value="Transcribed_RNA"/>
</dbReference>
<evidence type="ECO:0000313" key="9">
    <source>
        <dbReference type="EMBL" id="CAE0048343.1"/>
    </source>
</evidence>
<dbReference type="PANTHER" id="PTHR12308">
    <property type="entry name" value="ANOCTAMIN"/>
    <property type="match status" value="1"/>
</dbReference>
<dbReference type="EMBL" id="HBHW01021126">
    <property type="protein sequence ID" value="CAE0048343.1"/>
    <property type="molecule type" value="Transcribed_RNA"/>
</dbReference>
<dbReference type="InterPro" id="IPR049452">
    <property type="entry name" value="Anoctamin_TM"/>
</dbReference>
<evidence type="ECO:0000259" key="6">
    <source>
        <dbReference type="Pfam" id="PF04547"/>
    </source>
</evidence>
<evidence type="ECO:0000313" key="8">
    <source>
        <dbReference type="EMBL" id="CAE0048306.1"/>
    </source>
</evidence>
<dbReference type="EMBL" id="HBHW01021148">
    <property type="protein sequence ID" value="CAE0048360.1"/>
    <property type="molecule type" value="Transcribed_RNA"/>
</dbReference>
<evidence type="ECO:0000313" key="12">
    <source>
        <dbReference type="EMBL" id="CAE0048385.1"/>
    </source>
</evidence>
<keyword evidence="2 5" id="KW-0812">Transmembrane</keyword>
<comment type="subcellular location">
    <subcellularLocation>
        <location evidence="1">Membrane</location>
        <topology evidence="1">Multi-pass membrane protein</topology>
    </subcellularLocation>
</comment>
<feature type="transmembrane region" description="Helical" evidence="5">
    <location>
        <begin position="535"/>
        <end position="558"/>
    </location>
</feature>
<accession>A0A7S3EE58</accession>
<evidence type="ECO:0000313" key="11">
    <source>
        <dbReference type="EMBL" id="CAE0048369.1"/>
    </source>
</evidence>
<name>A0A7S3EE58_9RHOD</name>
<feature type="transmembrane region" description="Helical" evidence="5">
    <location>
        <begin position="298"/>
        <end position="320"/>
    </location>
</feature>
<dbReference type="PANTHER" id="PTHR12308:SF73">
    <property type="entry name" value="ANOCTAMIN"/>
    <property type="match status" value="1"/>
</dbReference>
<organism evidence="7">
    <name type="scientific">Rhodosorus marinus</name>
    <dbReference type="NCBI Taxonomy" id="101924"/>
    <lineage>
        <taxon>Eukaryota</taxon>
        <taxon>Rhodophyta</taxon>
        <taxon>Stylonematophyceae</taxon>
        <taxon>Stylonematales</taxon>
        <taxon>Stylonemataceae</taxon>
        <taxon>Rhodosorus</taxon>
    </lineage>
</organism>
<dbReference type="EMBL" id="HBHW01021069">
    <property type="protein sequence ID" value="CAE0048306.1"/>
    <property type="molecule type" value="Transcribed_RNA"/>
</dbReference>
<evidence type="ECO:0000256" key="1">
    <source>
        <dbReference type="ARBA" id="ARBA00004141"/>
    </source>
</evidence>
<feature type="transmembrane region" description="Helical" evidence="5">
    <location>
        <begin position="391"/>
        <end position="411"/>
    </location>
</feature>
<dbReference type="EMBL" id="HBHW01021159">
    <property type="protein sequence ID" value="CAE0048369.1"/>
    <property type="molecule type" value="Transcribed_RNA"/>
</dbReference>
<dbReference type="GO" id="GO:0016020">
    <property type="term" value="C:membrane"/>
    <property type="evidence" value="ECO:0007669"/>
    <property type="project" value="UniProtKB-SubCell"/>
</dbReference>
<dbReference type="AlphaFoldDB" id="A0A7S3EE58"/>
<keyword evidence="3 5" id="KW-1133">Transmembrane helix</keyword>
<feature type="transmembrane region" description="Helical" evidence="5">
    <location>
        <begin position="177"/>
        <end position="207"/>
    </location>
</feature>
<evidence type="ECO:0000256" key="2">
    <source>
        <dbReference type="ARBA" id="ARBA00022692"/>
    </source>
</evidence>
<feature type="transmembrane region" description="Helical" evidence="5">
    <location>
        <begin position="350"/>
        <end position="370"/>
    </location>
</feature>
<feature type="domain" description="Anoctamin transmembrane" evidence="6">
    <location>
        <begin position="170"/>
        <end position="657"/>
    </location>
</feature>
<proteinExistence type="predicted"/>
<evidence type="ECO:0000256" key="4">
    <source>
        <dbReference type="ARBA" id="ARBA00023136"/>
    </source>
</evidence>
<evidence type="ECO:0000256" key="5">
    <source>
        <dbReference type="SAM" id="Phobius"/>
    </source>
</evidence>
<feature type="transmembrane region" description="Helical" evidence="5">
    <location>
        <begin position="579"/>
        <end position="603"/>
    </location>
</feature>
<gene>
    <name evidence="7" type="ORF">RMAR00112_LOCUS16284</name>
    <name evidence="8" type="ORF">RMAR00112_LOCUS16295</name>
    <name evidence="9" type="ORF">RMAR00112_LOCUS16332</name>
    <name evidence="10" type="ORF">RMAR00112_LOCUS16349</name>
    <name evidence="11" type="ORF">RMAR00112_LOCUS16358</name>
    <name evidence="12" type="ORF">RMAR00112_LOCUS16374</name>
</gene>
<protein>
    <recommendedName>
        <fullName evidence="6">Anoctamin transmembrane domain-containing protein</fullName>
    </recommendedName>
</protein>
<evidence type="ECO:0000256" key="3">
    <source>
        <dbReference type="ARBA" id="ARBA00022989"/>
    </source>
</evidence>
<feature type="transmembrane region" description="Helical" evidence="5">
    <location>
        <begin position="213"/>
        <end position="230"/>
    </location>
</feature>